<evidence type="ECO:0000259" key="8">
    <source>
        <dbReference type="Pfam" id="PF08222"/>
    </source>
</evidence>
<dbReference type="EMBL" id="FQVL01000016">
    <property type="protein sequence ID" value="SHF34744.1"/>
    <property type="molecule type" value="Genomic_DNA"/>
</dbReference>
<feature type="domain" description="Global transcriptional regulator CodY C-terminal" evidence="8">
    <location>
        <begin position="200"/>
        <end position="257"/>
    </location>
</feature>
<keyword evidence="10" id="KW-1185">Reference proteome</keyword>
<dbReference type="RefSeq" id="WP_073157705.1">
    <property type="nucleotide sequence ID" value="NZ_FQVL01000016.1"/>
</dbReference>
<dbReference type="STRING" id="112248.SAMN05444392_11650"/>
<evidence type="ECO:0000259" key="7">
    <source>
        <dbReference type="Pfam" id="PF06018"/>
    </source>
</evidence>
<name>A0A1M5AWU2_9BACL</name>
<dbReference type="InterPro" id="IPR014154">
    <property type="entry name" value="CodY"/>
</dbReference>
<organism evidence="9 10">
    <name type="scientific">Seinonella peptonophila</name>
    <dbReference type="NCBI Taxonomy" id="112248"/>
    <lineage>
        <taxon>Bacteria</taxon>
        <taxon>Bacillati</taxon>
        <taxon>Bacillota</taxon>
        <taxon>Bacilli</taxon>
        <taxon>Bacillales</taxon>
        <taxon>Thermoactinomycetaceae</taxon>
        <taxon>Seinonella</taxon>
    </lineage>
</organism>
<dbReference type="GO" id="GO:0045892">
    <property type="term" value="P:negative regulation of DNA-templated transcription"/>
    <property type="evidence" value="ECO:0007669"/>
    <property type="project" value="InterPro"/>
</dbReference>
<dbReference type="PANTHER" id="PTHR40062:SF1">
    <property type="entry name" value="GLOBAL TRANSCRIPTIONAL REGULATOR CODY"/>
    <property type="match status" value="1"/>
</dbReference>
<dbReference type="OrthoDB" id="2056at2"/>
<dbReference type="InterPro" id="IPR013198">
    <property type="entry name" value="GTP_trans_reg_CodY_C"/>
</dbReference>
<keyword evidence="1" id="KW-0963">Cytoplasm</keyword>
<evidence type="ECO:0000256" key="2">
    <source>
        <dbReference type="ARBA" id="ARBA00022491"/>
    </source>
</evidence>
<evidence type="ECO:0000256" key="6">
    <source>
        <dbReference type="ARBA" id="ARBA00034538"/>
    </source>
</evidence>
<keyword evidence="2" id="KW-0678">Repressor</keyword>
<dbReference type="InterPro" id="IPR010312">
    <property type="entry name" value="Transc_reg_CodY_N"/>
</dbReference>
<dbReference type="Pfam" id="PF08222">
    <property type="entry name" value="HTH_CodY"/>
    <property type="match status" value="1"/>
</dbReference>
<evidence type="ECO:0000256" key="4">
    <source>
        <dbReference type="ARBA" id="ARBA00023125"/>
    </source>
</evidence>
<evidence type="ECO:0000256" key="3">
    <source>
        <dbReference type="ARBA" id="ARBA00023015"/>
    </source>
</evidence>
<keyword evidence="4" id="KW-0238">DNA-binding</keyword>
<dbReference type="Gene3D" id="3.30.450.40">
    <property type="match status" value="1"/>
</dbReference>
<dbReference type="InterPro" id="IPR036390">
    <property type="entry name" value="WH_DNA-bd_sf"/>
</dbReference>
<dbReference type="Pfam" id="PF06018">
    <property type="entry name" value="CodY"/>
    <property type="match status" value="1"/>
</dbReference>
<evidence type="ECO:0000256" key="1">
    <source>
        <dbReference type="ARBA" id="ARBA00022490"/>
    </source>
</evidence>
<dbReference type="GO" id="GO:0003700">
    <property type="term" value="F:DNA-binding transcription factor activity"/>
    <property type="evidence" value="ECO:0007669"/>
    <property type="project" value="InterPro"/>
</dbReference>
<sequence>MNFLKKTQQVAFSLQEDSRFPDSYDTFTETLGIQTQSNIYVIEKGLEKRLISSYSWNDNDPINGCFKENGIHDDVEIEFEAIDKTMSNLQFQDFYFVESDGTEEESVRKLLSNKVTVVPIRNKKENLGWIILSRYQKFGANEVLLAEYGASMIAILMTISEQGKKEKEYQDRSKVRRALNSLSYSELEAANLILSELDGLEGLLVASKVADREGITRSIIVNALRKLESAGMVYSKSLGMKGTFVKVLNPNLLSAIEKVATSYLEMTV</sequence>
<reference evidence="9 10" key="1">
    <citation type="submission" date="2016-11" db="EMBL/GenBank/DDBJ databases">
        <authorList>
            <person name="Jaros S."/>
            <person name="Januszkiewicz K."/>
            <person name="Wedrychowicz H."/>
        </authorList>
    </citation>
    <scope>NUCLEOTIDE SEQUENCE [LARGE SCALE GENOMIC DNA]</scope>
    <source>
        <strain evidence="9 10">DSM 44666</strain>
    </source>
</reference>
<dbReference type="InterPro" id="IPR029016">
    <property type="entry name" value="GAF-like_dom_sf"/>
</dbReference>
<keyword evidence="5" id="KW-0804">Transcription</keyword>
<accession>A0A1M5AWU2</accession>
<dbReference type="Proteomes" id="UP000184476">
    <property type="component" value="Unassembled WGS sequence"/>
</dbReference>
<protein>
    <recommendedName>
        <fullName evidence="6">Global transcriptional regulator CodY</fullName>
    </recommendedName>
</protein>
<evidence type="ECO:0000256" key="5">
    <source>
        <dbReference type="ARBA" id="ARBA00023163"/>
    </source>
</evidence>
<dbReference type="GO" id="GO:0005525">
    <property type="term" value="F:GTP binding"/>
    <property type="evidence" value="ECO:0007669"/>
    <property type="project" value="InterPro"/>
</dbReference>
<keyword evidence="3" id="KW-0805">Transcription regulation</keyword>
<proteinExistence type="predicted"/>
<dbReference type="Gene3D" id="1.10.10.10">
    <property type="entry name" value="Winged helix-like DNA-binding domain superfamily/Winged helix DNA-binding domain"/>
    <property type="match status" value="1"/>
</dbReference>
<dbReference type="SUPFAM" id="SSF46785">
    <property type="entry name" value="Winged helix' DNA-binding domain"/>
    <property type="match status" value="1"/>
</dbReference>
<gene>
    <name evidence="9" type="ORF">SAMN05444392_11650</name>
</gene>
<dbReference type="AlphaFoldDB" id="A0A1M5AWU2"/>
<evidence type="ECO:0000313" key="10">
    <source>
        <dbReference type="Proteomes" id="UP000184476"/>
    </source>
</evidence>
<dbReference type="PANTHER" id="PTHR40062">
    <property type="entry name" value="GTP-SENSING TRANSCRIPTIONAL PLEIOTROPIC REPRESSOR CODY"/>
    <property type="match status" value="1"/>
</dbReference>
<dbReference type="GO" id="GO:0003677">
    <property type="term" value="F:DNA binding"/>
    <property type="evidence" value="ECO:0007669"/>
    <property type="project" value="UniProtKB-KW"/>
</dbReference>
<evidence type="ECO:0000313" key="9">
    <source>
        <dbReference type="EMBL" id="SHF34744.1"/>
    </source>
</evidence>
<dbReference type="InterPro" id="IPR036388">
    <property type="entry name" value="WH-like_DNA-bd_sf"/>
</dbReference>
<feature type="domain" description="Global transcriptional regulator CodY N-terminal" evidence="7">
    <location>
        <begin position="3"/>
        <end position="181"/>
    </location>
</feature>